<dbReference type="EMBL" id="BAAABY010000044">
    <property type="protein sequence ID" value="GAA0485474.1"/>
    <property type="molecule type" value="Genomic_DNA"/>
</dbReference>
<reference evidence="1 2" key="1">
    <citation type="journal article" date="2019" name="Int. J. Syst. Evol. Microbiol.">
        <title>The Global Catalogue of Microorganisms (GCM) 10K type strain sequencing project: providing services to taxonomists for standard genome sequencing and annotation.</title>
        <authorList>
            <consortium name="The Broad Institute Genomics Platform"/>
            <consortium name="The Broad Institute Genome Sequencing Center for Infectious Disease"/>
            <person name="Wu L."/>
            <person name="Ma J."/>
        </authorList>
    </citation>
    <scope>NUCLEOTIDE SEQUENCE [LARGE SCALE GENOMIC DNA]</scope>
    <source>
        <strain evidence="1 2">JCM 4805</strain>
    </source>
</reference>
<dbReference type="Proteomes" id="UP001500909">
    <property type="component" value="Unassembled WGS sequence"/>
</dbReference>
<evidence type="ECO:0000313" key="2">
    <source>
        <dbReference type="Proteomes" id="UP001500909"/>
    </source>
</evidence>
<proteinExistence type="predicted"/>
<accession>A0ABN1AWV1</accession>
<evidence type="ECO:0000313" key="1">
    <source>
        <dbReference type="EMBL" id="GAA0485474.1"/>
    </source>
</evidence>
<keyword evidence="2" id="KW-1185">Reference proteome</keyword>
<sequence length="447" mass="47123">MIGGGPAVLARPDGALLVDRRTGPHHCAPLSRLAQTPDMLRQLAAYGFDPYAAAAPGERVPTLAVRAWLDHMAASGPMVDGDGFLALNREREMVALVHPLSGGEGMMVPVDGIPTLAPGLPSQITPGCVPEMNNGHEAVPWMLAQLNTMRPKSQHLGDSMVALIEQGCTVPDILALLDRSDPALTDSLAVPISVMRADIAFHEARQAGGRLYYGTQLTTGDVAPTVADSWIVAGGADDALATAEVLLTGNPDATVAVVAERIAPAALHTARYAELCARYGTTGSGDGRLVFHIGTAPGSVRFDEHAGLFTEGPVAAEGYAACLGRAAQLPVAVEKLTEWAEGHHGRITGCLLFDEYRQYLGYRLNFCAENLIRQVDVTGAASWTLPAEAFPAELAHQLSALGLRAVPPESGSSPTDLLPVVEQAARLAGARRRQTVQVTETIPEGRR</sequence>
<gene>
    <name evidence="1" type="ORF">GCM10010361_57900</name>
</gene>
<name>A0ABN1AWV1_9ACTN</name>
<protein>
    <submittedName>
        <fullName evidence="1">Uncharacterized protein</fullName>
    </submittedName>
</protein>
<comment type="caution">
    <text evidence="1">The sequence shown here is derived from an EMBL/GenBank/DDBJ whole genome shotgun (WGS) entry which is preliminary data.</text>
</comment>
<organism evidence="1 2">
    <name type="scientific">Streptomyces olivaceiscleroticus</name>
    <dbReference type="NCBI Taxonomy" id="68245"/>
    <lineage>
        <taxon>Bacteria</taxon>
        <taxon>Bacillati</taxon>
        <taxon>Actinomycetota</taxon>
        <taxon>Actinomycetes</taxon>
        <taxon>Kitasatosporales</taxon>
        <taxon>Streptomycetaceae</taxon>
        <taxon>Streptomyces</taxon>
    </lineage>
</organism>